<gene>
    <name evidence="2" type="ORF">EPV75_05720</name>
</gene>
<evidence type="ECO:0000313" key="2">
    <source>
        <dbReference type="EMBL" id="QAB15199.1"/>
    </source>
</evidence>
<proteinExistence type="predicted"/>
<dbReference type="PANTHER" id="PTHR37783">
    <property type="entry name" value="MEMBRANE PROTEIN, PUTATIVE (AFU_ORTHOLOGUE AFUA_1G04315)-RELATED"/>
    <property type="match status" value="1"/>
</dbReference>
<evidence type="ECO:0000313" key="3">
    <source>
        <dbReference type="Proteomes" id="UP000285478"/>
    </source>
</evidence>
<dbReference type="InterPro" id="IPR037119">
    <property type="entry name" value="Haem_oxidase_HugZ-like_sf"/>
</dbReference>
<dbReference type="RefSeq" id="WP_128384756.1">
    <property type="nucleotide sequence ID" value="NZ_CP035033.1"/>
</dbReference>
<dbReference type="Pfam" id="PF10615">
    <property type="entry name" value="DUF2470"/>
    <property type="match status" value="1"/>
</dbReference>
<keyword evidence="3" id="KW-1185">Reference proteome</keyword>
<organism evidence="2 3">
    <name type="scientific">Hydrogenovibrio thermophilus</name>
    <dbReference type="NCBI Taxonomy" id="265883"/>
    <lineage>
        <taxon>Bacteria</taxon>
        <taxon>Pseudomonadati</taxon>
        <taxon>Pseudomonadota</taxon>
        <taxon>Gammaproteobacteria</taxon>
        <taxon>Thiotrichales</taxon>
        <taxon>Piscirickettsiaceae</taxon>
        <taxon>Hydrogenovibrio</taxon>
    </lineage>
</organism>
<dbReference type="InterPro" id="IPR019595">
    <property type="entry name" value="DUF2470"/>
</dbReference>
<reference evidence="2 3" key="1">
    <citation type="journal article" date="2018" name="Environ. Microbiol.">
        <title>Genomes of ubiquitous marine and hypersaline Hydrogenovibrio, Thiomicrorhabdus and Thiomicrospira spp. encode a diversity of mechanisms to sustain chemolithoautotrophy in heterogeneous environments.</title>
        <authorList>
            <person name="Scott K.M."/>
            <person name="Williams J."/>
            <person name="Porter C.M.B."/>
            <person name="Russel S."/>
            <person name="Harmer T.L."/>
            <person name="Paul J.H."/>
            <person name="Antonen K.M."/>
            <person name="Bridges M.K."/>
            <person name="Camper G.J."/>
            <person name="Campla C.K."/>
            <person name="Casella L.G."/>
            <person name="Chase E."/>
            <person name="Conrad J.W."/>
            <person name="Cruz M.C."/>
            <person name="Dunlap D.S."/>
            <person name="Duran L."/>
            <person name="Fahsbender E.M."/>
            <person name="Goldsmith D.B."/>
            <person name="Keeley R.F."/>
            <person name="Kondoff M.R."/>
            <person name="Kussy B.I."/>
            <person name="Lane M.K."/>
            <person name="Lawler S."/>
            <person name="Leigh B.A."/>
            <person name="Lewis C."/>
            <person name="Lostal L.M."/>
            <person name="Marking D."/>
            <person name="Mancera P.A."/>
            <person name="McClenthan E.C."/>
            <person name="McIntyre E.A."/>
            <person name="Mine J.A."/>
            <person name="Modi S."/>
            <person name="Moore B.D."/>
            <person name="Morgan W.A."/>
            <person name="Nelson K.M."/>
            <person name="Nguyen K.N."/>
            <person name="Ogburn N."/>
            <person name="Parrino D.G."/>
            <person name="Pedapudi A.D."/>
            <person name="Pelham R.P."/>
            <person name="Preece A.M."/>
            <person name="Rampersad E.A."/>
            <person name="Richardson J.C."/>
            <person name="Rodgers C.M."/>
            <person name="Schaffer B.L."/>
            <person name="Sheridan N.E."/>
            <person name="Solone M.R."/>
            <person name="Staley Z.R."/>
            <person name="Tabuchi M."/>
            <person name="Waide R.J."/>
            <person name="Wanjugi P.W."/>
            <person name="Young S."/>
            <person name="Clum A."/>
            <person name="Daum C."/>
            <person name="Huntemann M."/>
            <person name="Ivanova N."/>
            <person name="Kyrpides N."/>
            <person name="Mikhailova N."/>
            <person name="Palaniappan K."/>
            <person name="Pillay M."/>
            <person name="Reddy T.B.K."/>
            <person name="Shapiro N."/>
            <person name="Stamatis D."/>
            <person name="Varghese N."/>
            <person name="Woyke T."/>
            <person name="Boden R."/>
            <person name="Freyermuth S.K."/>
            <person name="Kerfeld C.A."/>
        </authorList>
    </citation>
    <scope>NUCLEOTIDE SEQUENCE [LARGE SCALE GENOMIC DNA]</scope>
    <source>
        <strain evidence="2 3">JR-2</strain>
    </source>
</reference>
<dbReference type="SUPFAM" id="SSF50475">
    <property type="entry name" value="FMN-binding split barrel"/>
    <property type="match status" value="1"/>
</dbReference>
<feature type="domain" description="DUF2470" evidence="1">
    <location>
        <begin position="9"/>
        <end position="80"/>
    </location>
</feature>
<dbReference type="PANTHER" id="PTHR37783:SF1">
    <property type="entry name" value="MEMBRANE PROTEIN, PUTATIVE (AFU_ORTHOLOGUE AFUA_1G04315)-RELATED"/>
    <property type="match status" value="1"/>
</dbReference>
<dbReference type="KEGG" id="htr:EPV75_05720"/>
<accession>A0A410H2P8</accession>
<dbReference type="Proteomes" id="UP000285478">
    <property type="component" value="Chromosome"/>
</dbReference>
<evidence type="ECO:0000259" key="1">
    <source>
        <dbReference type="Pfam" id="PF10615"/>
    </source>
</evidence>
<dbReference type="EMBL" id="CP035033">
    <property type="protein sequence ID" value="QAB15199.1"/>
    <property type="molecule type" value="Genomic_DNA"/>
</dbReference>
<dbReference type="Gene3D" id="3.20.180.10">
    <property type="entry name" value="PNP-oxidase-like"/>
    <property type="match status" value="1"/>
</dbReference>
<dbReference type="AlphaFoldDB" id="A0A410H2P8"/>
<name>A0A410H2P8_9GAMM</name>
<protein>
    <submittedName>
        <fullName evidence="2">DUF2470 domain-containing protein</fullName>
    </submittedName>
</protein>
<sequence length="93" mass="10202">MSITPEELERIIGHMNDDHGDALVRYAHAFANRNDVTAAKMVDLTETEIVLALQNDERLAIPLTSPVQTAKDAHVVLVEMAKQAHSLLAAKTD</sequence>